<dbReference type="NCBIfam" id="TIGR03672">
    <property type="entry name" value="rpl4p_arch"/>
    <property type="match status" value="1"/>
</dbReference>
<protein>
    <recommendedName>
        <fullName evidence="6">Large ribosomal subunit protein uL4</fullName>
    </recommendedName>
</protein>
<dbReference type="InterPro" id="IPR002136">
    <property type="entry name" value="Ribosomal_uL4"/>
</dbReference>
<comment type="function">
    <text evidence="6">One of the primary rRNA binding proteins, this protein initially binds near the 5'-end of the 23S rRNA. It is important during the early stages of 50S assembly. It makes multiple contacts with different domains of the 23S rRNA in the assembled 50S subunit and ribosome.</text>
</comment>
<sequence>MKAIIMSVNGTKTNVEMELPVVFKTPLRKDVIKRAVLAEQSWNRQPKGVSPLAGRLVSVENWGPGRGAARVPRTKGTRTHSAQRGAFVPQARGGHKAHPPKSAKNIIEKINKKEHLLALKSSIAFTALKDAVRERGHRFNDSVEFPIIVESKAEDISKTKDAIKLLKNLGVGADLERVKNGRRIRPGKGKMRGRRYKTPVGPLIVVGNDDSPILKAARNVLGVDVQPVDKLRTELLAPGADPGRLTIWTEKAVAYLNEKYR</sequence>
<evidence type="ECO:0000256" key="1">
    <source>
        <dbReference type="ARBA" id="ARBA00010528"/>
    </source>
</evidence>
<gene>
    <name evidence="7" type="primary">rpl4p</name>
    <name evidence="6" type="synonym">rpl4</name>
    <name evidence="7" type="ORF">K9W45_08395</name>
</gene>
<proteinExistence type="inferred from homology"/>
<comment type="function">
    <text evidence="6">Forms part of the polypeptide exit tunnel.</text>
</comment>
<evidence type="ECO:0000313" key="7">
    <source>
        <dbReference type="EMBL" id="UJG39869.1"/>
    </source>
</evidence>
<dbReference type="Proteomes" id="UP001201020">
    <property type="component" value="Chromosome"/>
</dbReference>
<keyword evidence="4 6" id="KW-0689">Ribosomal protein</keyword>
<dbReference type="InterPro" id="IPR019970">
    <property type="entry name" value="Ribosomall_uL4-arc"/>
</dbReference>
<dbReference type="GO" id="GO:1990904">
    <property type="term" value="C:ribonucleoprotein complex"/>
    <property type="evidence" value="ECO:0007669"/>
    <property type="project" value="UniProtKB-KW"/>
</dbReference>
<dbReference type="Pfam" id="PF00573">
    <property type="entry name" value="Ribosomal_L4"/>
    <property type="match status" value="1"/>
</dbReference>
<dbReference type="Gene3D" id="3.40.1370.10">
    <property type="match status" value="1"/>
</dbReference>
<dbReference type="GO" id="GO:0005840">
    <property type="term" value="C:ribosome"/>
    <property type="evidence" value="ECO:0007669"/>
    <property type="project" value="UniProtKB-KW"/>
</dbReference>
<evidence type="ECO:0000256" key="5">
    <source>
        <dbReference type="ARBA" id="ARBA00023274"/>
    </source>
</evidence>
<dbReference type="SUPFAM" id="SSF52166">
    <property type="entry name" value="Ribosomal protein L4"/>
    <property type="match status" value="1"/>
</dbReference>
<name>A0A9Y1FKH9_9ARCH</name>
<evidence type="ECO:0000256" key="6">
    <source>
        <dbReference type="HAMAP-Rule" id="MF_01328"/>
    </source>
</evidence>
<dbReference type="GO" id="GO:0019843">
    <property type="term" value="F:rRNA binding"/>
    <property type="evidence" value="ECO:0007669"/>
    <property type="project" value="UniProtKB-UniRule"/>
</dbReference>
<evidence type="ECO:0000256" key="3">
    <source>
        <dbReference type="ARBA" id="ARBA00022884"/>
    </source>
</evidence>
<comment type="similarity">
    <text evidence="1 6">Belongs to the universal ribosomal protein uL4 family.</text>
</comment>
<keyword evidence="3 6" id="KW-0694">RNA-binding</keyword>
<dbReference type="PANTHER" id="PTHR19431">
    <property type="entry name" value="60S RIBOSOMAL PROTEIN L4"/>
    <property type="match status" value="1"/>
</dbReference>
<dbReference type="GO" id="GO:0003735">
    <property type="term" value="F:structural constituent of ribosome"/>
    <property type="evidence" value="ECO:0007669"/>
    <property type="project" value="InterPro"/>
</dbReference>
<dbReference type="HAMAP" id="MF_01328_A">
    <property type="entry name" value="Ribosomal_uL4_A"/>
    <property type="match status" value="1"/>
</dbReference>
<dbReference type="EMBL" id="CP084166">
    <property type="protein sequence ID" value="UJG39869.1"/>
    <property type="molecule type" value="Genomic_DNA"/>
</dbReference>
<evidence type="ECO:0000256" key="2">
    <source>
        <dbReference type="ARBA" id="ARBA00022730"/>
    </source>
</evidence>
<keyword evidence="5 6" id="KW-0687">Ribonucleoprotein</keyword>
<reference evidence="7" key="1">
    <citation type="journal article" date="2022" name="Nat. Microbiol.">
        <title>Unique mobile elements and scalable gene flow at the prokaryote-eukaryote boundary revealed by circularized Asgard archaea genomes.</title>
        <authorList>
            <person name="Wu F."/>
            <person name="Speth D.R."/>
            <person name="Philosof A."/>
            <person name="Cremiere A."/>
            <person name="Narayanan A."/>
            <person name="Barco R.A."/>
            <person name="Connon S.A."/>
            <person name="Amend J.P."/>
            <person name="Antoshechkin I.A."/>
            <person name="Orphan V.J."/>
        </authorList>
    </citation>
    <scope>NUCLEOTIDE SEQUENCE</scope>
    <source>
        <strain evidence="7">PM71</strain>
    </source>
</reference>
<dbReference type="InterPro" id="IPR023574">
    <property type="entry name" value="Ribosomal_uL4_dom_sf"/>
</dbReference>
<accession>A0A9Y1FKH9</accession>
<dbReference type="InterPro" id="IPR045240">
    <property type="entry name" value="Ribosomal_uL4_euk/arch"/>
</dbReference>
<organism evidence="7">
    <name type="scientific">Candidatus Heimdallarchaeum aukensis</name>
    <dbReference type="NCBI Taxonomy" id="2876573"/>
    <lineage>
        <taxon>Archaea</taxon>
        <taxon>Promethearchaeati</taxon>
        <taxon>Candidatus Heimdallarchaeota</taxon>
        <taxon>Candidatus Heimdallarchaeia (ex Rinke et al. 2021) (nom. nud.)</taxon>
        <taxon>Candidatus Heimdallarchaeales</taxon>
        <taxon>Candidatus Heimdallarchaeaceae</taxon>
        <taxon>Candidatus Heimdallarchaeum</taxon>
    </lineage>
</organism>
<evidence type="ECO:0000256" key="4">
    <source>
        <dbReference type="ARBA" id="ARBA00022980"/>
    </source>
</evidence>
<comment type="subunit">
    <text evidence="6">Part of the 50S ribosomal subunit.</text>
</comment>
<dbReference type="GO" id="GO:0006412">
    <property type="term" value="P:translation"/>
    <property type="evidence" value="ECO:0007669"/>
    <property type="project" value="UniProtKB-UniRule"/>
</dbReference>
<keyword evidence="2 6" id="KW-0699">rRNA-binding</keyword>
<dbReference type="AlphaFoldDB" id="A0A9Y1FKH9"/>